<name>A0AAE0TB67_9BIVA</name>
<comment type="caution">
    <text evidence="2">The sequence shown here is derived from an EMBL/GenBank/DDBJ whole genome shotgun (WGS) entry which is preliminary data.</text>
</comment>
<reference evidence="2" key="3">
    <citation type="submission" date="2023-05" db="EMBL/GenBank/DDBJ databases">
        <authorList>
            <person name="Smith C.H."/>
        </authorList>
    </citation>
    <scope>NUCLEOTIDE SEQUENCE</scope>
    <source>
        <strain evidence="2">CHS0354</strain>
        <tissue evidence="2">Mantle</tissue>
    </source>
</reference>
<dbReference type="AlphaFoldDB" id="A0AAE0TB67"/>
<reference evidence="2" key="2">
    <citation type="journal article" date="2021" name="Genome Biol. Evol.">
        <title>Developing a high-quality reference genome for a parasitic bivalve with doubly uniparental inheritance (Bivalvia: Unionida).</title>
        <authorList>
            <person name="Smith C.H."/>
        </authorList>
    </citation>
    <scope>NUCLEOTIDE SEQUENCE</scope>
    <source>
        <strain evidence="2">CHS0354</strain>
        <tissue evidence="2">Mantle</tissue>
    </source>
</reference>
<proteinExistence type="predicted"/>
<organism evidence="2 3">
    <name type="scientific">Potamilus streckersoni</name>
    <dbReference type="NCBI Taxonomy" id="2493646"/>
    <lineage>
        <taxon>Eukaryota</taxon>
        <taxon>Metazoa</taxon>
        <taxon>Spiralia</taxon>
        <taxon>Lophotrochozoa</taxon>
        <taxon>Mollusca</taxon>
        <taxon>Bivalvia</taxon>
        <taxon>Autobranchia</taxon>
        <taxon>Heteroconchia</taxon>
        <taxon>Palaeoheterodonta</taxon>
        <taxon>Unionida</taxon>
        <taxon>Unionoidea</taxon>
        <taxon>Unionidae</taxon>
        <taxon>Ambleminae</taxon>
        <taxon>Lampsilini</taxon>
        <taxon>Potamilus</taxon>
    </lineage>
</organism>
<dbReference type="Proteomes" id="UP001195483">
    <property type="component" value="Unassembled WGS sequence"/>
</dbReference>
<evidence type="ECO:0000313" key="2">
    <source>
        <dbReference type="EMBL" id="KAK3606640.1"/>
    </source>
</evidence>
<dbReference type="EMBL" id="JAEAOA010001906">
    <property type="protein sequence ID" value="KAK3606640.1"/>
    <property type="molecule type" value="Genomic_DNA"/>
</dbReference>
<accession>A0AAE0TB67</accession>
<feature type="compositionally biased region" description="Basic and acidic residues" evidence="1">
    <location>
        <begin position="65"/>
        <end position="77"/>
    </location>
</feature>
<protein>
    <submittedName>
        <fullName evidence="2">Uncharacterized protein</fullName>
    </submittedName>
</protein>
<keyword evidence="3" id="KW-1185">Reference proteome</keyword>
<evidence type="ECO:0000313" key="3">
    <source>
        <dbReference type="Proteomes" id="UP001195483"/>
    </source>
</evidence>
<evidence type="ECO:0000256" key="1">
    <source>
        <dbReference type="SAM" id="MobiDB-lite"/>
    </source>
</evidence>
<sequence>MCGHMLLPDNLKLNHFVTILKLQSEIEVVDLNNSNSSNKNGETEISISLADLHKSSINPLNSTADADRTEKNNHTKNDSVILTEEDGNEDNPAKAGLDVGKFLDSSKVVNLIFRMLLRNKIPRG</sequence>
<feature type="region of interest" description="Disordered" evidence="1">
    <location>
        <begin position="58"/>
        <end position="96"/>
    </location>
</feature>
<reference evidence="2" key="1">
    <citation type="journal article" date="2021" name="Genome Biol. Evol.">
        <title>A High-Quality Reference Genome for a Parasitic Bivalve with Doubly Uniparental Inheritance (Bivalvia: Unionida).</title>
        <authorList>
            <person name="Smith C.H."/>
        </authorList>
    </citation>
    <scope>NUCLEOTIDE SEQUENCE</scope>
    <source>
        <strain evidence="2">CHS0354</strain>
    </source>
</reference>
<gene>
    <name evidence="2" type="ORF">CHS0354_032114</name>
</gene>